<reference evidence="9" key="1">
    <citation type="journal article" date="2010" name="Nature">
        <title>The Amphimedon queenslandica genome and the evolution of animal complexity.</title>
        <authorList>
            <person name="Srivastava M."/>
            <person name="Simakov O."/>
            <person name="Chapman J."/>
            <person name="Fahey B."/>
            <person name="Gauthier M.E."/>
            <person name="Mitros T."/>
            <person name="Richards G.S."/>
            <person name="Conaco C."/>
            <person name="Dacre M."/>
            <person name="Hellsten U."/>
            <person name="Larroux C."/>
            <person name="Putnam N.H."/>
            <person name="Stanke M."/>
            <person name="Adamska M."/>
            <person name="Darling A."/>
            <person name="Degnan S.M."/>
            <person name="Oakley T.H."/>
            <person name="Plachetzki D.C."/>
            <person name="Zhai Y."/>
            <person name="Adamski M."/>
            <person name="Calcino A."/>
            <person name="Cummins S.F."/>
            <person name="Goodstein D.M."/>
            <person name="Harris C."/>
            <person name="Jackson D.J."/>
            <person name="Leys S.P."/>
            <person name="Shu S."/>
            <person name="Woodcroft B.J."/>
            <person name="Vervoort M."/>
            <person name="Kosik K.S."/>
            <person name="Manning G."/>
            <person name="Degnan B.M."/>
            <person name="Rokhsar D.S."/>
        </authorList>
    </citation>
    <scope>NUCLEOTIDE SEQUENCE [LARGE SCALE GENOMIC DNA]</scope>
</reference>
<feature type="compositionally biased region" description="Basic and acidic residues" evidence="6">
    <location>
        <begin position="349"/>
        <end position="359"/>
    </location>
</feature>
<feature type="domain" description="ARID" evidence="7">
    <location>
        <begin position="110"/>
        <end position="202"/>
    </location>
</feature>
<feature type="region of interest" description="Disordered" evidence="6">
    <location>
        <begin position="1"/>
        <end position="91"/>
    </location>
</feature>
<keyword evidence="3" id="KW-0238">DNA-binding</keyword>
<dbReference type="SMART" id="SM01014">
    <property type="entry name" value="ARID"/>
    <property type="match status" value="1"/>
</dbReference>
<comment type="subcellular location">
    <subcellularLocation>
        <location evidence="1">Nucleus</location>
    </subcellularLocation>
</comment>
<evidence type="ECO:0000256" key="3">
    <source>
        <dbReference type="ARBA" id="ARBA00023125"/>
    </source>
</evidence>
<dbReference type="eggNOG" id="KOG2744">
    <property type="taxonomic scope" value="Eukaryota"/>
</dbReference>
<dbReference type="InterPro" id="IPR001606">
    <property type="entry name" value="ARID_dom"/>
</dbReference>
<dbReference type="KEGG" id="aqu:100641902"/>
<dbReference type="GO" id="GO:0006357">
    <property type="term" value="P:regulation of transcription by RNA polymerase II"/>
    <property type="evidence" value="ECO:0007669"/>
    <property type="project" value="InterPro"/>
</dbReference>
<evidence type="ECO:0000256" key="2">
    <source>
        <dbReference type="ARBA" id="ARBA00023015"/>
    </source>
</evidence>
<dbReference type="GO" id="GO:0003677">
    <property type="term" value="F:DNA binding"/>
    <property type="evidence" value="ECO:0007669"/>
    <property type="project" value="UniProtKB-KW"/>
</dbReference>
<feature type="compositionally biased region" description="Acidic residues" evidence="6">
    <location>
        <begin position="30"/>
        <end position="41"/>
    </location>
</feature>
<dbReference type="InParanoid" id="A0A1X7U1L0"/>
<dbReference type="EnsemblMetazoa" id="XM_011408010.2">
    <property type="protein sequence ID" value="XP_011406312.1"/>
    <property type="gene ID" value="LOC100641902"/>
</dbReference>
<evidence type="ECO:0000256" key="1">
    <source>
        <dbReference type="ARBA" id="ARBA00004123"/>
    </source>
</evidence>
<dbReference type="PROSITE" id="PS51011">
    <property type="entry name" value="ARID"/>
    <property type="match status" value="1"/>
</dbReference>
<dbReference type="PANTHER" id="PTHR15348:SF0">
    <property type="entry name" value="PROTEIN DEAD RINGER"/>
    <property type="match status" value="1"/>
</dbReference>
<evidence type="ECO:0000256" key="4">
    <source>
        <dbReference type="ARBA" id="ARBA00023163"/>
    </source>
</evidence>
<dbReference type="Gene3D" id="1.10.150.60">
    <property type="entry name" value="ARID DNA-binding domain"/>
    <property type="match status" value="1"/>
</dbReference>
<feature type="compositionally biased region" description="Polar residues" evidence="6">
    <location>
        <begin position="75"/>
        <end position="91"/>
    </location>
</feature>
<dbReference type="STRING" id="400682.A0A1X7U1L0"/>
<sequence length="495" mass="54003">MEIHRVVCSSATGGPPSLGLNSDCRRLVDCEEEEEEEEEEEICMREATILHDHSNGGASSSEGSPSPSPSLQDAMDSSTEGASGCQSQQNPVKQWSYEEQFRQLYNLSDESDRKDFLDKLFDYMAKKGTPITRIPIMAKQPLDMYKLFKLVVERGGLVEVIKKKAWRDIAKELNLPASITSAAFTMRSQYVKYLYPYECEVESLSDPKELQLAIESNKRDRRHSDNIEYIQHPGSTGRETERREALVSQPAYAVTGTPSGLHLISSPGTVALPHSNMPPYSGGFIITPSGHHIVHTPRMTTAAAPQLLQMGAAHPQLPIVVPSTTLPGASPLATAMIPLKSESSSPSLTDRKGQDERETPTPPPPQIPVLFHTAAGLQAALTPGQSGGMIHMTGGGELPLERRHEISVRERVEQVEEPPAKKMAIDTSSSGTDNAISSSRMPFTNISIKPTTGANNLETSPSILVQIELNNIIYQGVLFARPIHASQTLSSPPPR</sequence>
<dbReference type="OrthoDB" id="10044343at2759"/>
<dbReference type="FunFam" id="1.10.150.60:FF:000007">
    <property type="entry name" value="AT-rich interactive domain-containing protein 3C"/>
    <property type="match status" value="1"/>
</dbReference>
<protein>
    <recommendedName>
        <fullName evidence="7">ARID domain-containing protein</fullName>
    </recommendedName>
</protein>
<evidence type="ECO:0000313" key="8">
    <source>
        <dbReference type="EnsemblMetazoa" id="Aqu2.1.21264_001"/>
    </source>
</evidence>
<dbReference type="AlphaFoldDB" id="A0A1X7U1L0"/>
<feature type="region of interest" description="Disordered" evidence="6">
    <location>
        <begin position="410"/>
        <end position="438"/>
    </location>
</feature>
<dbReference type="SUPFAM" id="SSF46774">
    <property type="entry name" value="ARID-like"/>
    <property type="match status" value="1"/>
</dbReference>
<organism evidence="8">
    <name type="scientific">Amphimedon queenslandica</name>
    <name type="common">Sponge</name>
    <dbReference type="NCBI Taxonomy" id="400682"/>
    <lineage>
        <taxon>Eukaryota</taxon>
        <taxon>Metazoa</taxon>
        <taxon>Porifera</taxon>
        <taxon>Demospongiae</taxon>
        <taxon>Heteroscleromorpha</taxon>
        <taxon>Haplosclerida</taxon>
        <taxon>Niphatidae</taxon>
        <taxon>Amphimedon</taxon>
    </lineage>
</organism>
<feature type="compositionally biased region" description="Basic and acidic residues" evidence="6">
    <location>
        <begin position="410"/>
        <end position="424"/>
    </location>
</feature>
<feature type="region of interest" description="Disordered" evidence="6">
    <location>
        <begin position="337"/>
        <end position="369"/>
    </location>
</feature>
<feature type="compositionally biased region" description="Basic and acidic residues" evidence="6">
    <location>
        <begin position="42"/>
        <end position="54"/>
    </location>
</feature>
<keyword evidence="2" id="KW-0805">Transcription regulation</keyword>
<keyword evidence="5" id="KW-0539">Nucleus</keyword>
<dbReference type="EnsemblMetazoa" id="Aqu2.1.21264_001">
    <property type="protein sequence ID" value="Aqu2.1.21264_001"/>
    <property type="gene ID" value="Aqu2.1.21264"/>
</dbReference>
<keyword evidence="9" id="KW-1185">Reference proteome</keyword>
<evidence type="ECO:0000256" key="5">
    <source>
        <dbReference type="ARBA" id="ARBA00023242"/>
    </source>
</evidence>
<evidence type="ECO:0000313" key="9">
    <source>
        <dbReference type="Proteomes" id="UP000007879"/>
    </source>
</evidence>
<feature type="compositionally biased region" description="Polar residues" evidence="6">
    <location>
        <begin position="426"/>
        <end position="438"/>
    </location>
</feature>
<dbReference type="SMART" id="SM00501">
    <property type="entry name" value="BRIGHT"/>
    <property type="match status" value="1"/>
</dbReference>
<accession>A0A1X7U1L0</accession>
<proteinExistence type="predicted"/>
<gene>
    <name evidence="8" type="primary">100641902</name>
</gene>
<feature type="compositionally biased region" description="Low complexity" evidence="6">
    <location>
        <begin position="55"/>
        <end position="65"/>
    </location>
</feature>
<dbReference type="Pfam" id="PF01388">
    <property type="entry name" value="ARID"/>
    <property type="match status" value="1"/>
</dbReference>
<reference evidence="8" key="2">
    <citation type="submission" date="2017-05" db="UniProtKB">
        <authorList>
            <consortium name="EnsemblMetazoa"/>
        </authorList>
    </citation>
    <scope>IDENTIFICATION</scope>
</reference>
<dbReference type="GO" id="GO:0005634">
    <property type="term" value="C:nucleus"/>
    <property type="evidence" value="ECO:0007669"/>
    <property type="project" value="UniProtKB-SubCell"/>
</dbReference>
<feature type="compositionally biased region" description="Basic and acidic residues" evidence="6">
    <location>
        <begin position="216"/>
        <end position="226"/>
    </location>
</feature>
<dbReference type="InterPro" id="IPR036431">
    <property type="entry name" value="ARID_dom_sf"/>
</dbReference>
<dbReference type="Proteomes" id="UP000007879">
    <property type="component" value="Unassembled WGS sequence"/>
</dbReference>
<evidence type="ECO:0000259" key="7">
    <source>
        <dbReference type="PROSITE" id="PS51011"/>
    </source>
</evidence>
<feature type="region of interest" description="Disordered" evidence="6">
    <location>
        <begin position="216"/>
        <end position="243"/>
    </location>
</feature>
<evidence type="ECO:0000256" key="6">
    <source>
        <dbReference type="SAM" id="MobiDB-lite"/>
    </source>
</evidence>
<keyword evidence="4" id="KW-0804">Transcription</keyword>
<dbReference type="InterPro" id="IPR045147">
    <property type="entry name" value="ARI3A/B/C"/>
</dbReference>
<dbReference type="PANTHER" id="PTHR15348">
    <property type="entry name" value="AT-RICH INTERACTIVE DOMAIN-CONTAINING PROTEIN ARID DOMAIN- CONTAINING PROTEIN DEAD RINGER PROTEIN B-CELL REGULATOR OF IGH TRANSCRIPTION BRIGHT"/>
    <property type="match status" value="1"/>
</dbReference>
<name>A0A1X7U1L0_AMPQE</name>